<dbReference type="CDD" id="cd06257">
    <property type="entry name" value="DnaJ"/>
    <property type="match status" value="1"/>
</dbReference>
<accession>A0A6S7JXK7</accession>
<proteinExistence type="predicted"/>
<protein>
    <submittedName>
        <fullName evidence="1">Uncharacterized protein</fullName>
    </submittedName>
</protein>
<dbReference type="Pfam" id="PF00226">
    <property type="entry name" value="DnaJ"/>
    <property type="match status" value="1"/>
</dbReference>
<comment type="caution">
    <text evidence="1">The sequence shown here is derived from an EMBL/GenBank/DDBJ whole genome shotgun (WGS) entry which is preliminary data.</text>
</comment>
<dbReference type="SUPFAM" id="SSF46565">
    <property type="entry name" value="Chaperone J-domain"/>
    <property type="match status" value="1"/>
</dbReference>
<dbReference type="AlphaFoldDB" id="A0A6S7JXK7"/>
<organism evidence="1 2">
    <name type="scientific">Paramuricea clavata</name>
    <name type="common">Red gorgonian</name>
    <name type="synonym">Violescent sea-whip</name>
    <dbReference type="NCBI Taxonomy" id="317549"/>
    <lineage>
        <taxon>Eukaryota</taxon>
        <taxon>Metazoa</taxon>
        <taxon>Cnidaria</taxon>
        <taxon>Anthozoa</taxon>
        <taxon>Octocorallia</taxon>
        <taxon>Malacalcyonacea</taxon>
        <taxon>Plexauridae</taxon>
        <taxon>Paramuricea</taxon>
    </lineage>
</organism>
<dbReference type="EMBL" id="CACRXK020023351">
    <property type="protein sequence ID" value="CAB4037675.1"/>
    <property type="molecule type" value="Genomic_DNA"/>
</dbReference>
<gene>
    <name evidence="1" type="ORF">PACLA_8A069863</name>
</gene>
<evidence type="ECO:0000313" key="2">
    <source>
        <dbReference type="Proteomes" id="UP001152795"/>
    </source>
</evidence>
<reference evidence="1" key="1">
    <citation type="submission" date="2020-04" db="EMBL/GenBank/DDBJ databases">
        <authorList>
            <person name="Alioto T."/>
            <person name="Alioto T."/>
            <person name="Gomez Garrido J."/>
        </authorList>
    </citation>
    <scope>NUCLEOTIDE SEQUENCE</scope>
    <source>
        <strain evidence="1">A484AB</strain>
    </source>
</reference>
<sequence length="280" mass="31012">VLFFLDEEDKAHKDDSDQLYAPQWKSLKDTLKKEKAFRELAKRLSDETRRVGNDQEGDQNFYFKRLIRSLLKSGVWERYRGIIPRSLQVAVISCAGIAVHHLSTVMTTVDDVVSLVDKTGGRIVMVGLAAVYLTCSAYVNIRRWWRDEISGERCIKNLLDTTFTIGAGVVGGFAGAAIGSFVAGPFGAAIGSLVGGWVSAAGMKCLSDVMTRRMFGLPKEEAVENAYRYLGVEMADSNAEINTAFRKLCLKHHPDKGGNEADFFIVQCNMGIIRQARGEF</sequence>
<dbReference type="Gene3D" id="1.10.287.110">
    <property type="entry name" value="DnaJ domain"/>
    <property type="match status" value="1"/>
</dbReference>
<dbReference type="InterPro" id="IPR001623">
    <property type="entry name" value="DnaJ_domain"/>
</dbReference>
<dbReference type="InterPro" id="IPR036869">
    <property type="entry name" value="J_dom_sf"/>
</dbReference>
<dbReference type="OrthoDB" id="376357at2759"/>
<keyword evidence="2" id="KW-1185">Reference proteome</keyword>
<dbReference type="SMART" id="SM00271">
    <property type="entry name" value="DnaJ"/>
    <property type="match status" value="1"/>
</dbReference>
<dbReference type="PROSITE" id="PS50076">
    <property type="entry name" value="DNAJ_2"/>
    <property type="match status" value="1"/>
</dbReference>
<name>A0A6S7JXK7_PARCT</name>
<dbReference type="Proteomes" id="UP001152795">
    <property type="component" value="Unassembled WGS sequence"/>
</dbReference>
<evidence type="ECO:0000313" key="1">
    <source>
        <dbReference type="EMBL" id="CAB4037675.1"/>
    </source>
</evidence>
<feature type="non-terminal residue" evidence="1">
    <location>
        <position position="1"/>
    </location>
</feature>